<evidence type="ECO:0000313" key="2">
    <source>
        <dbReference type="Proteomes" id="UP000246085"/>
    </source>
</evidence>
<dbReference type="KEGG" id="bvz:BRAD3257_1869"/>
<dbReference type="Proteomes" id="UP000246085">
    <property type="component" value="Chromosome BRAD3257"/>
</dbReference>
<reference evidence="1 2" key="1">
    <citation type="submission" date="2018-03" db="EMBL/GenBank/DDBJ databases">
        <authorList>
            <person name="Gully D."/>
        </authorList>
    </citation>
    <scope>NUCLEOTIDE SEQUENCE [LARGE SCALE GENOMIC DNA]</scope>
    <source>
        <strain evidence="1">ORS3257</strain>
    </source>
</reference>
<proteinExistence type="predicted"/>
<name>A0A2U3PUZ7_9BRAD</name>
<evidence type="ECO:0000313" key="1">
    <source>
        <dbReference type="EMBL" id="SPP92980.1"/>
    </source>
</evidence>
<protein>
    <submittedName>
        <fullName evidence="1">Uncharacterized protein</fullName>
    </submittedName>
</protein>
<organism evidence="1 2">
    <name type="scientific">Bradyrhizobium vignae</name>
    <dbReference type="NCBI Taxonomy" id="1549949"/>
    <lineage>
        <taxon>Bacteria</taxon>
        <taxon>Pseudomonadati</taxon>
        <taxon>Pseudomonadota</taxon>
        <taxon>Alphaproteobacteria</taxon>
        <taxon>Hyphomicrobiales</taxon>
        <taxon>Nitrobacteraceae</taxon>
        <taxon>Bradyrhizobium</taxon>
    </lineage>
</organism>
<sequence length="70" mass="7855">MRELAHLGVDTLIRRPPAAGTRICFVLNYGLMLFADWLLLSGSWRQTIINVDDRAPGPPVFRWASSTRSA</sequence>
<gene>
    <name evidence="1" type="ORF">BRAD3257_1869</name>
</gene>
<accession>A0A2U3PUZ7</accession>
<dbReference type="AlphaFoldDB" id="A0A2U3PUZ7"/>
<dbReference type="EMBL" id="LS398110">
    <property type="protein sequence ID" value="SPP92980.1"/>
    <property type="molecule type" value="Genomic_DNA"/>
</dbReference>